<comment type="caution">
    <text evidence="9">The sequence shown here is derived from an EMBL/GenBank/DDBJ whole genome shotgun (WGS) entry which is preliminary data.</text>
</comment>
<comment type="function">
    <text evidence="8">F(1)F(0) ATP synthase produces ATP from ADP in the presence of a proton or sodium gradient. F-type ATPases consist of two structural domains, F(1) containing the extramembraneous catalytic core and F(0) containing the membrane proton channel, linked together by a central stalk and a peripheral stalk. During catalysis, ATP synthesis in the catalytic domain of F(1) is coupled via a rotary mechanism of the central stalk subunits to proton translocation.</text>
</comment>
<sequence>MCALEYLRHVASLSRVCYAKRGFIGTVVTDCAIQIELDATYQGFGFPACQPPRILIARESTDPVTDNVSLISGVASRYASALLDLAEEQGATAEVERGLDQFETLLTESADLDRLIKSPVFSADAQLKAISAILEKAGISGLTANFVKLVAKNRRLFTVPGMIQAFRAQLAAKRGEVTAEVTSATELAAEHVAALQEALNASTGKNVKIVVKVDSSILGGLIVKIGSRMIDTSLRTKLNSLKFAMKEVG</sequence>
<dbReference type="PANTHER" id="PTHR11910">
    <property type="entry name" value="ATP SYNTHASE DELTA CHAIN"/>
    <property type="match status" value="1"/>
</dbReference>
<evidence type="ECO:0000256" key="7">
    <source>
        <dbReference type="ARBA" id="ARBA00023310"/>
    </source>
</evidence>
<evidence type="ECO:0000313" key="10">
    <source>
        <dbReference type="Proteomes" id="UP000076577"/>
    </source>
</evidence>
<dbReference type="PATRIC" id="fig|989403.3.peg.1505"/>
<proteinExistence type="inferred from homology"/>
<dbReference type="STRING" id="989403.SAMN05421798_102537"/>
<dbReference type="Gene3D" id="1.10.520.20">
    <property type="entry name" value="N-terminal domain of the delta subunit of the F1F0-ATP synthase"/>
    <property type="match status" value="1"/>
</dbReference>
<dbReference type="Pfam" id="PF00213">
    <property type="entry name" value="OSCP"/>
    <property type="match status" value="1"/>
</dbReference>
<evidence type="ECO:0000256" key="1">
    <source>
        <dbReference type="ARBA" id="ARBA00004370"/>
    </source>
</evidence>
<keyword evidence="2 8" id="KW-0813">Transport</keyword>
<keyword evidence="7 8" id="KW-0066">ATP synthesis</keyword>
<dbReference type="NCBIfam" id="TIGR01145">
    <property type="entry name" value="ATP_synt_delta"/>
    <property type="match status" value="1"/>
</dbReference>
<dbReference type="NCBIfam" id="NF004406">
    <property type="entry name" value="PRK05758.3-2"/>
    <property type="match status" value="1"/>
</dbReference>
<evidence type="ECO:0000256" key="6">
    <source>
        <dbReference type="ARBA" id="ARBA00023196"/>
    </source>
</evidence>
<evidence type="ECO:0000256" key="8">
    <source>
        <dbReference type="HAMAP-Rule" id="MF_01416"/>
    </source>
</evidence>
<evidence type="ECO:0000313" key="9">
    <source>
        <dbReference type="EMBL" id="KZL20481.1"/>
    </source>
</evidence>
<dbReference type="Proteomes" id="UP000076577">
    <property type="component" value="Unassembled WGS sequence"/>
</dbReference>
<keyword evidence="4 8" id="KW-0406">Ion transport</keyword>
<dbReference type="InterPro" id="IPR020781">
    <property type="entry name" value="ATPase_OSCP/d_CS"/>
</dbReference>
<comment type="subcellular location">
    <subcellularLocation>
        <location evidence="8">Cell membrane</location>
        <topology evidence="8">Peripheral membrane protein</topology>
    </subcellularLocation>
    <subcellularLocation>
        <location evidence="1">Membrane</location>
    </subcellularLocation>
</comment>
<gene>
    <name evidence="8 9" type="primary">atpH</name>
    <name evidence="9" type="ORF">PsAD2_01412</name>
</gene>
<comment type="function">
    <text evidence="8">This protein is part of the stalk that links CF(0) to CF(1). It either transmits conformational changes from CF(0) to CF(1) or is implicated in proton conduction.</text>
</comment>
<dbReference type="InterPro" id="IPR000711">
    <property type="entry name" value="ATPase_OSCP/dsu"/>
</dbReference>
<name>A0A166A069_9HYPH</name>
<protein>
    <recommendedName>
        <fullName evidence="8">ATP synthase subunit delta</fullName>
    </recommendedName>
    <alternativeName>
        <fullName evidence="8">ATP synthase F(1) sector subunit delta</fullName>
    </alternativeName>
    <alternativeName>
        <fullName evidence="8">F-type ATPase subunit delta</fullName>
        <shortName evidence="8">F-ATPase subunit delta</shortName>
    </alternativeName>
</protein>
<dbReference type="GO" id="GO:0005886">
    <property type="term" value="C:plasma membrane"/>
    <property type="evidence" value="ECO:0007669"/>
    <property type="project" value="UniProtKB-SubCell"/>
</dbReference>
<keyword evidence="3 8" id="KW-0375">Hydrogen ion transport</keyword>
<keyword evidence="6 8" id="KW-0139">CF(1)</keyword>
<dbReference type="EMBL" id="LMCB01000008">
    <property type="protein sequence ID" value="KZL20481.1"/>
    <property type="molecule type" value="Genomic_DNA"/>
</dbReference>
<keyword evidence="10" id="KW-1185">Reference proteome</keyword>
<evidence type="ECO:0000256" key="5">
    <source>
        <dbReference type="ARBA" id="ARBA00023136"/>
    </source>
</evidence>
<dbReference type="GO" id="GO:0046933">
    <property type="term" value="F:proton-transporting ATP synthase activity, rotational mechanism"/>
    <property type="evidence" value="ECO:0007669"/>
    <property type="project" value="UniProtKB-UniRule"/>
</dbReference>
<dbReference type="PRINTS" id="PR00125">
    <property type="entry name" value="ATPASEDELTA"/>
</dbReference>
<comment type="similarity">
    <text evidence="8">Belongs to the ATPase delta chain family.</text>
</comment>
<dbReference type="InterPro" id="IPR026015">
    <property type="entry name" value="ATP_synth_OSCP/delta_N_sf"/>
</dbReference>
<reference evidence="9 10" key="1">
    <citation type="journal article" date="2016" name="Front. Microbiol.">
        <title>Comparative Genomic Analysis Reveals a Diverse Repertoire of Genes Involved in Prokaryote-Eukaryote Interactions within the Pseudovibrio Genus.</title>
        <authorList>
            <person name="Romano S."/>
            <person name="Fernandez-Guerra A."/>
            <person name="Reen F.J."/>
            <person name="Glockner F.O."/>
            <person name="Crowley S.P."/>
            <person name="O'Sullivan O."/>
            <person name="Cotter P.D."/>
            <person name="Adams C."/>
            <person name="Dobson A.D."/>
            <person name="O'Gara F."/>
        </authorList>
    </citation>
    <scope>NUCLEOTIDE SEQUENCE [LARGE SCALE GENOMIC DNA]</scope>
    <source>
        <strain evidence="9 10">Ad2</strain>
    </source>
</reference>
<keyword evidence="5 8" id="KW-0472">Membrane</keyword>
<keyword evidence="8" id="KW-1003">Cell membrane</keyword>
<dbReference type="PROSITE" id="PS00389">
    <property type="entry name" value="ATPASE_DELTA"/>
    <property type="match status" value="1"/>
</dbReference>
<organism evidence="9 10">
    <name type="scientific">Pseudovibrio axinellae</name>
    <dbReference type="NCBI Taxonomy" id="989403"/>
    <lineage>
        <taxon>Bacteria</taxon>
        <taxon>Pseudomonadati</taxon>
        <taxon>Pseudomonadota</taxon>
        <taxon>Alphaproteobacteria</taxon>
        <taxon>Hyphomicrobiales</taxon>
        <taxon>Stappiaceae</taxon>
        <taxon>Pseudovibrio</taxon>
    </lineage>
</organism>
<dbReference type="SUPFAM" id="SSF47928">
    <property type="entry name" value="N-terminal domain of the delta subunit of the F1F0-ATP synthase"/>
    <property type="match status" value="1"/>
</dbReference>
<evidence type="ECO:0000256" key="4">
    <source>
        <dbReference type="ARBA" id="ARBA00023065"/>
    </source>
</evidence>
<evidence type="ECO:0000256" key="3">
    <source>
        <dbReference type="ARBA" id="ARBA00022781"/>
    </source>
</evidence>
<evidence type="ECO:0000256" key="2">
    <source>
        <dbReference type="ARBA" id="ARBA00022448"/>
    </source>
</evidence>
<dbReference type="GO" id="GO:0045259">
    <property type="term" value="C:proton-transporting ATP synthase complex"/>
    <property type="evidence" value="ECO:0007669"/>
    <property type="project" value="UniProtKB-KW"/>
</dbReference>
<dbReference type="AlphaFoldDB" id="A0A166A069"/>
<dbReference type="HAMAP" id="MF_01416">
    <property type="entry name" value="ATP_synth_delta_bact"/>
    <property type="match status" value="1"/>
</dbReference>
<accession>A0A166A069</accession>